<accession>J9D3J1</accession>
<gene>
    <name evidence="1" type="ORF">EVA_04666</name>
</gene>
<proteinExistence type="predicted"/>
<sequence length="49" mass="5573">MFLPRRAPISHHDSILVLPFHPIWLSMNVHNGNAEYLNVRLPTNQAPSA</sequence>
<protein>
    <submittedName>
        <fullName evidence="1">Uncharacterized protein</fullName>
    </submittedName>
</protein>
<name>J9D3J1_9ZZZZ</name>
<comment type="caution">
    <text evidence="1">The sequence shown here is derived from an EMBL/GenBank/DDBJ whole genome shotgun (WGS) entry which is preliminary data.</text>
</comment>
<reference evidence="1" key="1">
    <citation type="journal article" date="2012" name="PLoS ONE">
        <title>Gene sets for utilization of primary and secondary nutrition supplies in the distal gut of endangered iberian lynx.</title>
        <authorList>
            <person name="Alcaide M."/>
            <person name="Messina E."/>
            <person name="Richter M."/>
            <person name="Bargiela R."/>
            <person name="Peplies J."/>
            <person name="Huws S.A."/>
            <person name="Newbold C.J."/>
            <person name="Golyshin P.N."/>
            <person name="Simon M.A."/>
            <person name="Lopez G."/>
            <person name="Yakimov M.M."/>
            <person name="Ferrer M."/>
        </authorList>
    </citation>
    <scope>NUCLEOTIDE SEQUENCE</scope>
</reference>
<dbReference type="AlphaFoldDB" id="J9D3J1"/>
<evidence type="ECO:0000313" key="1">
    <source>
        <dbReference type="EMBL" id="EJX07221.1"/>
    </source>
</evidence>
<organism evidence="1">
    <name type="scientific">gut metagenome</name>
    <dbReference type="NCBI Taxonomy" id="749906"/>
    <lineage>
        <taxon>unclassified sequences</taxon>
        <taxon>metagenomes</taxon>
        <taxon>organismal metagenomes</taxon>
    </lineage>
</organism>
<dbReference type="EMBL" id="AMCI01000938">
    <property type="protein sequence ID" value="EJX07221.1"/>
    <property type="molecule type" value="Genomic_DNA"/>
</dbReference>